<dbReference type="InterPro" id="IPR000524">
    <property type="entry name" value="Tscrpt_reg_HTH_GntR"/>
</dbReference>
<dbReference type="SUPFAM" id="SSF46785">
    <property type="entry name" value="Winged helix' DNA-binding domain"/>
    <property type="match status" value="1"/>
</dbReference>
<dbReference type="SUPFAM" id="SSF48008">
    <property type="entry name" value="GntR ligand-binding domain-like"/>
    <property type="match status" value="1"/>
</dbReference>
<evidence type="ECO:0000313" key="6">
    <source>
        <dbReference type="Proteomes" id="UP000094426"/>
    </source>
</evidence>
<dbReference type="OMA" id="REHHAIF"/>
<sequence length="224" mass="24523">MAIEVQRRSVVQEAGDVLMRRIQEGEWGLGHKIPSESMLAAQLNVGRSTVREAVRQLAGKGMLESRQGAGVFVISTEPPENWETLFQTSPLGAILEIRMAIETEAARLAALHRTPAELRAMRRALDSRQGSSSVEEQVDDDTCFHRSIVLAAHNRLLLEIFDDFTPRVRAAMIALARASPAMRPEDDRDVHASLVEAVSARDADSAAALSRAHLTALSRLPTLA</sequence>
<evidence type="ECO:0000256" key="3">
    <source>
        <dbReference type="ARBA" id="ARBA00023163"/>
    </source>
</evidence>
<dbReference type="PANTHER" id="PTHR43537:SF47">
    <property type="entry name" value="REGULATORY PROTEIN GNTR HTH"/>
    <property type="match status" value="1"/>
</dbReference>
<comment type="caution">
    <text evidence="5">The sequence shown here is derived from an EMBL/GenBank/DDBJ whole genome shotgun (WGS) entry which is preliminary data.</text>
</comment>
<organism evidence="5 6">
    <name type="scientific">Leifsonia xyli subsp. xyli</name>
    <dbReference type="NCBI Taxonomy" id="59736"/>
    <lineage>
        <taxon>Bacteria</taxon>
        <taxon>Bacillati</taxon>
        <taxon>Actinomycetota</taxon>
        <taxon>Actinomycetes</taxon>
        <taxon>Micrococcales</taxon>
        <taxon>Microbacteriaceae</taxon>
        <taxon>Leifsonia</taxon>
    </lineage>
</organism>
<dbReference type="Gene3D" id="1.20.120.530">
    <property type="entry name" value="GntR ligand-binding domain-like"/>
    <property type="match status" value="1"/>
</dbReference>
<feature type="domain" description="HTH gntR-type" evidence="4">
    <location>
        <begin position="8"/>
        <end position="76"/>
    </location>
</feature>
<dbReference type="InterPro" id="IPR011711">
    <property type="entry name" value="GntR_C"/>
</dbReference>
<dbReference type="SMART" id="SM00895">
    <property type="entry name" value="FCD"/>
    <property type="match status" value="1"/>
</dbReference>
<dbReference type="Pfam" id="PF07729">
    <property type="entry name" value="FCD"/>
    <property type="match status" value="1"/>
</dbReference>
<dbReference type="AlphaFoldDB" id="A0A1E2SJ79"/>
<dbReference type="OrthoDB" id="3575876at2"/>
<dbReference type="PRINTS" id="PR00035">
    <property type="entry name" value="HTHGNTR"/>
</dbReference>
<dbReference type="Proteomes" id="UP000094426">
    <property type="component" value="Unassembled WGS sequence"/>
</dbReference>
<dbReference type="PROSITE" id="PS50949">
    <property type="entry name" value="HTH_GNTR"/>
    <property type="match status" value="1"/>
</dbReference>
<evidence type="ECO:0000256" key="1">
    <source>
        <dbReference type="ARBA" id="ARBA00023015"/>
    </source>
</evidence>
<dbReference type="SMART" id="SM00345">
    <property type="entry name" value="HTH_GNTR"/>
    <property type="match status" value="1"/>
</dbReference>
<keyword evidence="2" id="KW-0238">DNA-binding</keyword>
<dbReference type="GO" id="GO:0003677">
    <property type="term" value="F:DNA binding"/>
    <property type="evidence" value="ECO:0007669"/>
    <property type="project" value="UniProtKB-KW"/>
</dbReference>
<dbReference type="EMBL" id="LNZG01000044">
    <property type="protein sequence ID" value="ODA89708.1"/>
    <property type="molecule type" value="Genomic_DNA"/>
</dbReference>
<keyword evidence="3" id="KW-0804">Transcription</keyword>
<accession>A0A1E2SJ79</accession>
<dbReference type="RefSeq" id="WP_011186376.1">
    <property type="nucleotide sequence ID" value="NZ_LNZG01000044.1"/>
</dbReference>
<evidence type="ECO:0000256" key="2">
    <source>
        <dbReference type="ARBA" id="ARBA00023125"/>
    </source>
</evidence>
<protein>
    <submittedName>
        <fullName evidence="5">GntR family transcriptional regulator</fullName>
    </submittedName>
</protein>
<evidence type="ECO:0000259" key="4">
    <source>
        <dbReference type="PROSITE" id="PS50949"/>
    </source>
</evidence>
<evidence type="ECO:0000313" key="5">
    <source>
        <dbReference type="EMBL" id="ODA89708.1"/>
    </source>
</evidence>
<dbReference type="CDD" id="cd07377">
    <property type="entry name" value="WHTH_GntR"/>
    <property type="match status" value="1"/>
</dbReference>
<dbReference type="InterPro" id="IPR036388">
    <property type="entry name" value="WH-like_DNA-bd_sf"/>
</dbReference>
<dbReference type="InterPro" id="IPR036390">
    <property type="entry name" value="WH_DNA-bd_sf"/>
</dbReference>
<name>A0A1E2SJ79_LEIXY</name>
<reference evidence="6" key="1">
    <citation type="submission" date="2015-11" db="EMBL/GenBank/DDBJ databases">
        <authorList>
            <person name="Wang J."/>
            <person name="Wang L."/>
            <person name="Wang F."/>
            <person name="Cao G."/>
        </authorList>
    </citation>
    <scope>NUCLEOTIDE SEQUENCE [LARGE SCALE GENOMIC DNA]</scope>
    <source>
        <strain evidence="6">gdw1</strain>
    </source>
</reference>
<dbReference type="Pfam" id="PF00392">
    <property type="entry name" value="GntR"/>
    <property type="match status" value="1"/>
</dbReference>
<keyword evidence="1" id="KW-0805">Transcription regulation</keyword>
<dbReference type="Gene3D" id="1.10.10.10">
    <property type="entry name" value="Winged helix-like DNA-binding domain superfamily/Winged helix DNA-binding domain"/>
    <property type="match status" value="1"/>
</dbReference>
<dbReference type="GO" id="GO:0003700">
    <property type="term" value="F:DNA-binding transcription factor activity"/>
    <property type="evidence" value="ECO:0007669"/>
    <property type="project" value="InterPro"/>
</dbReference>
<dbReference type="PANTHER" id="PTHR43537">
    <property type="entry name" value="TRANSCRIPTIONAL REGULATOR, GNTR FAMILY"/>
    <property type="match status" value="1"/>
</dbReference>
<dbReference type="InterPro" id="IPR008920">
    <property type="entry name" value="TF_FadR/GntR_C"/>
</dbReference>
<gene>
    <name evidence="5" type="ORF">ATY41_04475</name>
</gene>
<proteinExistence type="predicted"/>